<reference evidence="2" key="1">
    <citation type="submission" date="2020-07" db="EMBL/GenBank/DDBJ databases">
        <title>The High-quality genome of the commercially important snow crab, Chionoecetes opilio.</title>
        <authorList>
            <person name="Jeong J.-H."/>
            <person name="Ryu S."/>
        </authorList>
    </citation>
    <scope>NUCLEOTIDE SEQUENCE</scope>
    <source>
        <strain evidence="2">MADBK_172401_WGS</strain>
        <tissue evidence="2">Digestive gland</tissue>
    </source>
</reference>
<feature type="region of interest" description="Disordered" evidence="1">
    <location>
        <begin position="1"/>
        <end position="33"/>
    </location>
</feature>
<proteinExistence type="predicted"/>
<feature type="compositionally biased region" description="Acidic residues" evidence="1">
    <location>
        <begin position="133"/>
        <end position="147"/>
    </location>
</feature>
<name>A0A8J4Z109_CHIOP</name>
<organism evidence="2 3">
    <name type="scientific">Chionoecetes opilio</name>
    <name type="common">Atlantic snow crab</name>
    <name type="synonym">Cancer opilio</name>
    <dbReference type="NCBI Taxonomy" id="41210"/>
    <lineage>
        <taxon>Eukaryota</taxon>
        <taxon>Metazoa</taxon>
        <taxon>Ecdysozoa</taxon>
        <taxon>Arthropoda</taxon>
        <taxon>Crustacea</taxon>
        <taxon>Multicrustacea</taxon>
        <taxon>Malacostraca</taxon>
        <taxon>Eumalacostraca</taxon>
        <taxon>Eucarida</taxon>
        <taxon>Decapoda</taxon>
        <taxon>Pleocyemata</taxon>
        <taxon>Brachyura</taxon>
        <taxon>Eubrachyura</taxon>
        <taxon>Majoidea</taxon>
        <taxon>Majidae</taxon>
        <taxon>Chionoecetes</taxon>
    </lineage>
</organism>
<dbReference type="EMBL" id="JACEEZ010001592">
    <property type="protein sequence ID" value="KAG0729020.1"/>
    <property type="molecule type" value="Genomic_DNA"/>
</dbReference>
<evidence type="ECO:0000313" key="2">
    <source>
        <dbReference type="EMBL" id="KAG0729020.1"/>
    </source>
</evidence>
<sequence length="160" mass="17081">MNRKSLGSPSFLPSGPSTRSSSSSSSSGQSRTWRGAGITVSAAAAVNRRVATDEAPHCYCYPTEKVFRMRAARWLSLSLALALTEAQGDFLMPGVRVVQLRPKRQGSAIMFPDSPFDPRPLPPSAPARPGFGDPEEGPDDVLEAPEDMDLNAVSTAYSVV</sequence>
<gene>
    <name evidence="2" type="ORF">GWK47_031221</name>
</gene>
<evidence type="ECO:0000256" key="1">
    <source>
        <dbReference type="SAM" id="MobiDB-lite"/>
    </source>
</evidence>
<dbReference type="Proteomes" id="UP000770661">
    <property type="component" value="Unassembled WGS sequence"/>
</dbReference>
<feature type="region of interest" description="Disordered" evidence="1">
    <location>
        <begin position="110"/>
        <end position="147"/>
    </location>
</feature>
<feature type="compositionally biased region" description="Pro residues" evidence="1">
    <location>
        <begin position="115"/>
        <end position="126"/>
    </location>
</feature>
<dbReference type="AlphaFoldDB" id="A0A8J4Z109"/>
<accession>A0A8J4Z109</accession>
<comment type="caution">
    <text evidence="2">The sequence shown here is derived from an EMBL/GenBank/DDBJ whole genome shotgun (WGS) entry which is preliminary data.</text>
</comment>
<evidence type="ECO:0000313" key="3">
    <source>
        <dbReference type="Proteomes" id="UP000770661"/>
    </source>
</evidence>
<keyword evidence="3" id="KW-1185">Reference proteome</keyword>
<protein>
    <submittedName>
        <fullName evidence="2">Uncharacterized protein</fullName>
    </submittedName>
</protein>
<feature type="compositionally biased region" description="Low complexity" evidence="1">
    <location>
        <begin position="1"/>
        <end position="32"/>
    </location>
</feature>